<comment type="caution">
    <text evidence="10">The sequence shown here is derived from an EMBL/GenBank/DDBJ whole genome shotgun (WGS) entry which is preliminary data.</text>
</comment>
<evidence type="ECO:0000256" key="6">
    <source>
        <dbReference type="ARBA" id="ARBA00022840"/>
    </source>
</evidence>
<evidence type="ECO:0000256" key="1">
    <source>
        <dbReference type="ARBA" id="ARBA00004202"/>
    </source>
</evidence>
<keyword evidence="4" id="KW-1003">Cell membrane</keyword>
<evidence type="ECO:0000313" key="10">
    <source>
        <dbReference type="EMBL" id="KRM08812.1"/>
    </source>
</evidence>
<protein>
    <submittedName>
        <fullName evidence="10">Metal ion ABC superfamily ATP binding cassette transporter ATPase</fullName>
    </submittedName>
</protein>
<proteinExistence type="inferred from homology"/>
<dbReference type="AlphaFoldDB" id="A0A0R1W307"/>
<dbReference type="GO" id="GO:0042626">
    <property type="term" value="F:ATPase-coupled transmembrane transporter activity"/>
    <property type="evidence" value="ECO:0007669"/>
    <property type="project" value="TreeGrafter"/>
</dbReference>
<dbReference type="PANTHER" id="PTHR43553:SF24">
    <property type="entry name" value="ENERGY-COUPLING FACTOR TRANSPORTER ATP-BINDING PROTEIN ECFA1"/>
    <property type="match status" value="1"/>
</dbReference>
<keyword evidence="11" id="KW-1185">Reference proteome</keyword>
<dbReference type="PATRIC" id="fig|1423743.5.peg.2943"/>
<keyword evidence="5" id="KW-0547">Nucleotide-binding</keyword>
<dbReference type="RefSeq" id="WP_056983828.1">
    <property type="nucleotide sequence ID" value="NZ_AZFY01000070.1"/>
</dbReference>
<dbReference type="PANTHER" id="PTHR43553">
    <property type="entry name" value="HEAVY METAL TRANSPORTER"/>
    <property type="match status" value="1"/>
</dbReference>
<keyword evidence="6" id="KW-0067">ATP-binding</keyword>
<organism evidence="10 11">
    <name type="scientific">Lentilactobacillus farraginis DSM 18382 = JCM 14108</name>
    <dbReference type="NCBI Taxonomy" id="1423743"/>
    <lineage>
        <taxon>Bacteria</taxon>
        <taxon>Bacillati</taxon>
        <taxon>Bacillota</taxon>
        <taxon>Bacilli</taxon>
        <taxon>Lactobacillales</taxon>
        <taxon>Lactobacillaceae</taxon>
        <taxon>Lentilactobacillus</taxon>
    </lineage>
</organism>
<gene>
    <name evidence="10" type="ORF">FD41_GL002854</name>
</gene>
<evidence type="ECO:0000256" key="7">
    <source>
        <dbReference type="ARBA" id="ARBA00022967"/>
    </source>
</evidence>
<evidence type="ECO:0000313" key="11">
    <source>
        <dbReference type="Proteomes" id="UP000051966"/>
    </source>
</evidence>
<dbReference type="SUPFAM" id="SSF52540">
    <property type="entry name" value="P-loop containing nucleoside triphosphate hydrolases"/>
    <property type="match status" value="2"/>
</dbReference>
<evidence type="ECO:0000259" key="9">
    <source>
        <dbReference type="PROSITE" id="PS50893"/>
    </source>
</evidence>
<dbReference type="GO" id="GO:0005524">
    <property type="term" value="F:ATP binding"/>
    <property type="evidence" value="ECO:0007669"/>
    <property type="project" value="UniProtKB-KW"/>
</dbReference>
<evidence type="ECO:0000256" key="3">
    <source>
        <dbReference type="ARBA" id="ARBA00022448"/>
    </source>
</evidence>
<evidence type="ECO:0000256" key="2">
    <source>
        <dbReference type="ARBA" id="ARBA00005417"/>
    </source>
</evidence>
<reference evidence="10 11" key="1">
    <citation type="journal article" date="2015" name="Genome Announc.">
        <title>Expanding the biotechnology potential of lactobacilli through comparative genomics of 213 strains and associated genera.</title>
        <authorList>
            <person name="Sun Z."/>
            <person name="Harris H.M."/>
            <person name="McCann A."/>
            <person name="Guo C."/>
            <person name="Argimon S."/>
            <person name="Zhang W."/>
            <person name="Yang X."/>
            <person name="Jeffery I.B."/>
            <person name="Cooney J.C."/>
            <person name="Kagawa T.F."/>
            <person name="Liu W."/>
            <person name="Song Y."/>
            <person name="Salvetti E."/>
            <person name="Wrobel A."/>
            <person name="Rasinkangas P."/>
            <person name="Parkhill J."/>
            <person name="Rea M.C."/>
            <person name="O'Sullivan O."/>
            <person name="Ritari J."/>
            <person name="Douillard F.P."/>
            <person name="Paul Ross R."/>
            <person name="Yang R."/>
            <person name="Briner A.E."/>
            <person name="Felis G.E."/>
            <person name="de Vos W.M."/>
            <person name="Barrangou R."/>
            <person name="Klaenhammer T.R."/>
            <person name="Caufield P.W."/>
            <person name="Cui Y."/>
            <person name="Zhang H."/>
            <person name="O'Toole P.W."/>
        </authorList>
    </citation>
    <scope>NUCLEOTIDE SEQUENCE [LARGE SCALE GENOMIC DNA]</scope>
    <source>
        <strain evidence="10 11">DSM 18382</strain>
    </source>
</reference>
<dbReference type="InterPro" id="IPR017871">
    <property type="entry name" value="ABC_transporter-like_CS"/>
</dbReference>
<dbReference type="GO" id="GO:0043190">
    <property type="term" value="C:ATP-binding cassette (ABC) transporter complex"/>
    <property type="evidence" value="ECO:0007669"/>
    <property type="project" value="TreeGrafter"/>
</dbReference>
<dbReference type="PROSITE" id="PS00211">
    <property type="entry name" value="ABC_TRANSPORTER_1"/>
    <property type="match status" value="1"/>
</dbReference>
<dbReference type="Gene3D" id="3.40.50.300">
    <property type="entry name" value="P-loop containing nucleotide triphosphate hydrolases"/>
    <property type="match status" value="2"/>
</dbReference>
<evidence type="ECO:0000256" key="4">
    <source>
        <dbReference type="ARBA" id="ARBA00022475"/>
    </source>
</evidence>
<sequence>MDELINVTHLTFTYPHASAPTLRDINLKIYPGDFLVIAGASGSGKTTLLSHLKKELAPHGQRQGRVLVNQQDIFQMAQLQSAQTIGYVSQNPRNQPVMATVIEELAFSLENIGCPSAEINRRLAELSNYLGLDQWLHQPLRELSGGQLQIVNLAAVLTLRPQVILLDEPTAQLDPLMTQTFMAILARLHDELGLTIIMTEHNLAGPLTLASRMILLAQQTIATDGPVDQVVAKMFDQPALSRFVPEVPALFLSCYPQLKPVPLAVGTGKRQIQARQLQFRAAGDLTSPNEAAPAAPPILTMRHVSFSFDQQSLIVDHQNLTLAKGDWLTIVGKNGSGKSTLLSLLAGLRKPPHGKIRLAGQILWRLPNLKRIQQLSFLSQDPSLQFGNPTVLQELTAQGDQLGLTDPTGRAEELLRTFHLTQLKDHNPFDLSGGQQRLLGLAIALLARPKVLILDEPTNGLDPNTKFYVGRLLKTYQQRGGTIVMATHDMAFAANFSTTCSFMFDHRVETILPRRQFFAQNSFFTTAVNRLVGDQVPSAVLVSDVRATKEATT</sequence>
<dbReference type="OrthoDB" id="501320at2"/>
<feature type="domain" description="ABC transporter" evidence="9">
    <location>
        <begin position="5"/>
        <end position="243"/>
    </location>
</feature>
<dbReference type="CDD" id="cd03225">
    <property type="entry name" value="ABC_cobalt_CbiO_domain1"/>
    <property type="match status" value="2"/>
</dbReference>
<dbReference type="GO" id="GO:0016887">
    <property type="term" value="F:ATP hydrolysis activity"/>
    <property type="evidence" value="ECO:0007669"/>
    <property type="project" value="InterPro"/>
</dbReference>
<keyword evidence="3" id="KW-0813">Transport</keyword>
<dbReference type="InterPro" id="IPR015856">
    <property type="entry name" value="ABC_transpr_CbiO/EcfA_su"/>
</dbReference>
<dbReference type="InterPro" id="IPR003593">
    <property type="entry name" value="AAA+_ATPase"/>
</dbReference>
<accession>A0A0R1W307</accession>
<dbReference type="InterPro" id="IPR003439">
    <property type="entry name" value="ABC_transporter-like_ATP-bd"/>
</dbReference>
<dbReference type="InterPro" id="IPR027417">
    <property type="entry name" value="P-loop_NTPase"/>
</dbReference>
<dbReference type="InterPro" id="IPR050095">
    <property type="entry name" value="ECF_ABC_transporter_ATP-bd"/>
</dbReference>
<comment type="subcellular location">
    <subcellularLocation>
        <location evidence="1">Cell membrane</location>
        <topology evidence="1">Peripheral membrane protein</topology>
    </subcellularLocation>
</comment>
<dbReference type="SMART" id="SM00382">
    <property type="entry name" value="AAA"/>
    <property type="match status" value="2"/>
</dbReference>
<keyword evidence="8" id="KW-0472">Membrane</keyword>
<comment type="similarity">
    <text evidence="2">Belongs to the ABC transporter superfamily.</text>
</comment>
<dbReference type="EMBL" id="AZFY01000070">
    <property type="protein sequence ID" value="KRM08812.1"/>
    <property type="molecule type" value="Genomic_DNA"/>
</dbReference>
<name>A0A0R1W307_9LACO</name>
<dbReference type="Pfam" id="PF00005">
    <property type="entry name" value="ABC_tran"/>
    <property type="match status" value="2"/>
</dbReference>
<feature type="domain" description="ABC transporter" evidence="9">
    <location>
        <begin position="299"/>
        <end position="530"/>
    </location>
</feature>
<dbReference type="PROSITE" id="PS50893">
    <property type="entry name" value="ABC_TRANSPORTER_2"/>
    <property type="match status" value="2"/>
</dbReference>
<evidence type="ECO:0000256" key="5">
    <source>
        <dbReference type="ARBA" id="ARBA00022741"/>
    </source>
</evidence>
<evidence type="ECO:0000256" key="8">
    <source>
        <dbReference type="ARBA" id="ARBA00023136"/>
    </source>
</evidence>
<dbReference type="Proteomes" id="UP000051966">
    <property type="component" value="Unassembled WGS sequence"/>
</dbReference>
<keyword evidence="7" id="KW-1278">Translocase</keyword>